<dbReference type="InterPro" id="IPR014729">
    <property type="entry name" value="Rossmann-like_a/b/a_fold"/>
</dbReference>
<sequence>MTATTSGETCVDCQETVASLTIRSRRLCASCFIRYVSSKILKRMESYRFRNLAGDQKRRLFLPISGGVSSLVLLQLLDSQLQRQIGNRNRTAYDLVIARVVLPDTSGLATIDSEYQKLAQRFPLHNFLPLVSLHEVLQLDAGMRQDLTLLGIDDESGESEEECMQRILSSAMSVTARADLQSILLRRLLVSLAKQQNCETVLWGHSDSRLAAIALADVAKGRGGSVSSHIADGRSLHGINFNYPARDLFKVELQTYAQALDEPLTYATEGDATDQPTTSIRNTSIDNLLSSYITSQGEKYPSIMANVVRTASKLQTQKEGNGVVPCTFCIMPTTGTGDDSADSLILCYGCTRMKQEIRG</sequence>
<dbReference type="GO" id="GO:0002143">
    <property type="term" value="P:tRNA wobble position uridine thiolation"/>
    <property type="evidence" value="ECO:0007669"/>
    <property type="project" value="TreeGrafter"/>
</dbReference>
<dbReference type="EMBL" id="JAPDRK010000024">
    <property type="protein sequence ID" value="KAJ9602880.1"/>
    <property type="molecule type" value="Genomic_DNA"/>
</dbReference>
<keyword evidence="2 3" id="KW-0819">tRNA processing</keyword>
<reference evidence="4" key="1">
    <citation type="submission" date="2022-10" db="EMBL/GenBank/DDBJ databases">
        <title>Culturing micro-colonial fungi from biological soil crusts in the Mojave desert and describing Neophaeococcomyces mojavensis, and introducing the new genera and species Taxawa tesnikishii.</title>
        <authorList>
            <person name="Kurbessoian T."/>
            <person name="Stajich J.E."/>
        </authorList>
    </citation>
    <scope>NUCLEOTIDE SEQUENCE</scope>
    <source>
        <strain evidence="4">TK_41</strain>
    </source>
</reference>
<protein>
    <recommendedName>
        <fullName evidence="3">Cytoplasmic tRNA 2-thiolation protein 2</fullName>
    </recommendedName>
</protein>
<dbReference type="GO" id="GO:0000049">
    <property type="term" value="F:tRNA binding"/>
    <property type="evidence" value="ECO:0007669"/>
    <property type="project" value="InterPro"/>
</dbReference>
<evidence type="ECO:0000256" key="3">
    <source>
        <dbReference type="HAMAP-Rule" id="MF_03054"/>
    </source>
</evidence>
<dbReference type="GO" id="GO:0032447">
    <property type="term" value="P:protein urmylation"/>
    <property type="evidence" value="ECO:0007669"/>
    <property type="project" value="UniProtKB-UniRule"/>
</dbReference>
<comment type="caution">
    <text evidence="4">The sequence shown here is derived from an EMBL/GenBank/DDBJ whole genome shotgun (WGS) entry which is preliminary data.</text>
</comment>
<evidence type="ECO:0000256" key="2">
    <source>
        <dbReference type="ARBA" id="ARBA00022694"/>
    </source>
</evidence>
<comment type="similarity">
    <text evidence="3">Belongs to the CTU2/NCS2 family.</text>
</comment>
<dbReference type="AlphaFoldDB" id="A0AA38WXD8"/>
<evidence type="ECO:0000313" key="5">
    <source>
        <dbReference type="Proteomes" id="UP001172673"/>
    </source>
</evidence>
<keyword evidence="5" id="KW-1185">Reference proteome</keyword>
<dbReference type="GO" id="GO:0005829">
    <property type="term" value="C:cytosol"/>
    <property type="evidence" value="ECO:0007669"/>
    <property type="project" value="TreeGrafter"/>
</dbReference>
<comment type="function">
    <text evidence="3">Plays a central role in 2-thiolation of mcm(5)S(2)U at tRNA wobble positions of tRNA(Lys), tRNA(Glu) and tRNA(Gln). May act by forming a heterodimer with NCS6 that ligates sulfur from thiocarboxylated URM1 onto the uridine of tRNAs at wobble position. Prior mcm(5) tRNA modification by the elongator complex is required for 2-thiolation. May also be involved in protein urmylation.</text>
</comment>
<dbReference type="PANTHER" id="PTHR20882:SF14">
    <property type="entry name" value="CYTOPLASMIC TRNA 2-THIOLATION PROTEIN 2"/>
    <property type="match status" value="1"/>
</dbReference>
<dbReference type="Pfam" id="PF10288">
    <property type="entry name" value="CTU2"/>
    <property type="match status" value="1"/>
</dbReference>
<dbReference type="PANTHER" id="PTHR20882">
    <property type="entry name" value="CYTOPLASMIC TRNA 2-THIOLATION PROTEIN 2"/>
    <property type="match status" value="1"/>
</dbReference>
<comment type="pathway">
    <text evidence="3">tRNA modification; 5-methoxycarbonylmethyl-2-thiouridine-tRNA biosynthesis.</text>
</comment>
<comment type="subcellular location">
    <subcellularLocation>
        <location evidence="3">Cytoplasm</location>
    </subcellularLocation>
</comment>
<name>A0AA38WXD8_9EURO</name>
<dbReference type="SUPFAM" id="SSF52402">
    <property type="entry name" value="Adenine nucleotide alpha hydrolases-like"/>
    <property type="match status" value="1"/>
</dbReference>
<dbReference type="HAMAP" id="MF_03054">
    <property type="entry name" value="CTU2"/>
    <property type="match status" value="1"/>
</dbReference>
<evidence type="ECO:0000256" key="1">
    <source>
        <dbReference type="ARBA" id="ARBA00022490"/>
    </source>
</evidence>
<dbReference type="GO" id="GO:0016779">
    <property type="term" value="F:nucleotidyltransferase activity"/>
    <property type="evidence" value="ECO:0007669"/>
    <property type="project" value="UniProtKB-UniRule"/>
</dbReference>
<organism evidence="4 5">
    <name type="scientific">Cladophialophora chaetospira</name>
    <dbReference type="NCBI Taxonomy" id="386627"/>
    <lineage>
        <taxon>Eukaryota</taxon>
        <taxon>Fungi</taxon>
        <taxon>Dikarya</taxon>
        <taxon>Ascomycota</taxon>
        <taxon>Pezizomycotina</taxon>
        <taxon>Eurotiomycetes</taxon>
        <taxon>Chaetothyriomycetidae</taxon>
        <taxon>Chaetothyriales</taxon>
        <taxon>Herpotrichiellaceae</taxon>
        <taxon>Cladophialophora</taxon>
    </lineage>
</organism>
<evidence type="ECO:0000313" key="4">
    <source>
        <dbReference type="EMBL" id="KAJ9602880.1"/>
    </source>
</evidence>
<dbReference type="InterPro" id="IPR019407">
    <property type="entry name" value="CTU2"/>
</dbReference>
<dbReference type="GO" id="GO:0016783">
    <property type="term" value="F:sulfurtransferase activity"/>
    <property type="evidence" value="ECO:0007669"/>
    <property type="project" value="TreeGrafter"/>
</dbReference>
<dbReference type="Proteomes" id="UP001172673">
    <property type="component" value="Unassembled WGS sequence"/>
</dbReference>
<accession>A0AA38WXD8</accession>
<keyword evidence="1 3" id="KW-0963">Cytoplasm</keyword>
<proteinExistence type="inferred from homology"/>
<gene>
    <name evidence="3 4" type="primary">CTU2</name>
    <name evidence="3" type="synonym">NCS2</name>
    <name evidence="4" type="ORF">H2200_012660</name>
</gene>
<dbReference type="Gene3D" id="3.40.50.620">
    <property type="entry name" value="HUPs"/>
    <property type="match status" value="1"/>
</dbReference>